<feature type="transmembrane region" description="Helical" evidence="1">
    <location>
        <begin position="6"/>
        <end position="28"/>
    </location>
</feature>
<feature type="transmembrane region" description="Helical" evidence="1">
    <location>
        <begin position="241"/>
        <end position="259"/>
    </location>
</feature>
<evidence type="ECO:0000313" key="3">
    <source>
        <dbReference type="Proteomes" id="UP001595886"/>
    </source>
</evidence>
<keyword evidence="1" id="KW-0472">Membrane</keyword>
<gene>
    <name evidence="2" type="ORF">ACFO6Q_08155</name>
</gene>
<evidence type="ECO:0000313" key="2">
    <source>
        <dbReference type="EMBL" id="MFC4820293.1"/>
    </source>
</evidence>
<feature type="transmembrane region" description="Helical" evidence="1">
    <location>
        <begin position="280"/>
        <end position="302"/>
    </location>
</feature>
<accession>A0ABV9QSG0</accession>
<feature type="transmembrane region" description="Helical" evidence="1">
    <location>
        <begin position="176"/>
        <end position="195"/>
    </location>
</feature>
<reference evidence="3" key="1">
    <citation type="journal article" date="2019" name="Int. J. Syst. Evol. Microbiol.">
        <title>The Global Catalogue of Microorganisms (GCM) 10K type strain sequencing project: providing services to taxonomists for standard genome sequencing and annotation.</title>
        <authorList>
            <consortium name="The Broad Institute Genomics Platform"/>
            <consortium name="The Broad Institute Genome Sequencing Center for Infectious Disease"/>
            <person name="Wu L."/>
            <person name="Ma J."/>
        </authorList>
    </citation>
    <scope>NUCLEOTIDE SEQUENCE [LARGE SCALE GENOMIC DNA]</scope>
    <source>
        <strain evidence="3">CCUG 30340</strain>
    </source>
</reference>
<feature type="transmembrane region" description="Helical" evidence="1">
    <location>
        <begin position="133"/>
        <end position="156"/>
    </location>
</feature>
<dbReference type="EMBL" id="JBHSHD010000007">
    <property type="protein sequence ID" value="MFC4820293.1"/>
    <property type="molecule type" value="Genomic_DNA"/>
</dbReference>
<feature type="transmembrane region" description="Helical" evidence="1">
    <location>
        <begin position="216"/>
        <end position="235"/>
    </location>
</feature>
<evidence type="ECO:0000256" key="1">
    <source>
        <dbReference type="SAM" id="Phobius"/>
    </source>
</evidence>
<keyword evidence="3" id="KW-1185">Reference proteome</keyword>
<feature type="transmembrane region" description="Helical" evidence="1">
    <location>
        <begin position="48"/>
        <end position="73"/>
    </location>
</feature>
<sequence>MSAGGIAIALGTALVLLAGPLAFALAGWRRARRTRGAAAPHVAWNARLTLLSALLYTLAFNLIFFVQELFLVLPKALTPGLSATLFHNDHRWQGEHPLARLFQGTGVLATLIVALACMALLRSSRVRSTAWRLLLVWMAYCGAFMALPQLVVGALSGGSDVGMAMDYLRLNAATKTAIALLALAAMPPLALWLVRELLRLADAAASIDGVGARTRFVFRVATVPLLLSLLPIVAFRVPREWIEVIVVPLVVAAIGLVWMQAGAWRVGAVPARGHGQPLPLAWPAAAVLALLLLFQCVLRPGVTFG</sequence>
<protein>
    <submittedName>
        <fullName evidence="2">Uncharacterized protein</fullName>
    </submittedName>
</protein>
<organism evidence="2 3">
    <name type="scientific">Dokdonella ginsengisoli</name>
    <dbReference type="NCBI Taxonomy" id="363846"/>
    <lineage>
        <taxon>Bacteria</taxon>
        <taxon>Pseudomonadati</taxon>
        <taxon>Pseudomonadota</taxon>
        <taxon>Gammaproteobacteria</taxon>
        <taxon>Lysobacterales</taxon>
        <taxon>Rhodanobacteraceae</taxon>
        <taxon>Dokdonella</taxon>
    </lineage>
</organism>
<proteinExistence type="predicted"/>
<keyword evidence="1" id="KW-1133">Transmembrane helix</keyword>
<feature type="transmembrane region" description="Helical" evidence="1">
    <location>
        <begin position="101"/>
        <end position="121"/>
    </location>
</feature>
<keyword evidence="1" id="KW-0812">Transmembrane</keyword>
<dbReference type="RefSeq" id="WP_380020134.1">
    <property type="nucleotide sequence ID" value="NZ_JBHSHD010000007.1"/>
</dbReference>
<name>A0ABV9QSG0_9GAMM</name>
<dbReference type="Proteomes" id="UP001595886">
    <property type="component" value="Unassembled WGS sequence"/>
</dbReference>
<comment type="caution">
    <text evidence="2">The sequence shown here is derived from an EMBL/GenBank/DDBJ whole genome shotgun (WGS) entry which is preliminary data.</text>
</comment>